<evidence type="ECO:0000259" key="1">
    <source>
        <dbReference type="Pfam" id="PF02492"/>
    </source>
</evidence>
<accession>A0A412PD02</accession>
<dbReference type="AlphaFoldDB" id="A0A412PD02"/>
<dbReference type="EMBL" id="QRWX01000003">
    <property type="protein sequence ID" value="RGT55070.1"/>
    <property type="molecule type" value="Genomic_DNA"/>
</dbReference>
<sequence>MATPVYLFTGFLDSGKTSLILDTLNDPSFMEENSRTLIICFEQGEVRYNDKYLAERKAFVEYMDSPDDLNAEKIRELDTIYHPNQVFIEYNGTLAITPFILSQMPNFWPLVQILTTVDATTFQMYINAMRSVIYEQLKYSDTIICNRCTPDTSASMLRGNIKAINKKAQIFYEGEHGAQVTLKEGVLPFNINAPIIDIQDDDYGIWYMDAMENPDKYDGKEIILRGKFTETLPGYHQTFIMGRQAMVCCANDTSLCGLTVTGVKVEELVKDNWYEVQGNLKTIPLDNGGKTLVLYANRIQNYQKPQDEFVYFS</sequence>
<organism evidence="3 4">
    <name type="scientific">Solobacterium moorei</name>
    <dbReference type="NCBI Taxonomy" id="102148"/>
    <lineage>
        <taxon>Bacteria</taxon>
        <taxon>Bacillati</taxon>
        <taxon>Bacillota</taxon>
        <taxon>Erysipelotrichia</taxon>
        <taxon>Erysipelotrichales</taxon>
        <taxon>Erysipelotrichaceae</taxon>
        <taxon>Solobacterium</taxon>
    </lineage>
</organism>
<comment type="caution">
    <text evidence="3">The sequence shown here is derived from an EMBL/GenBank/DDBJ whole genome shotgun (WGS) entry which is preliminary data.</text>
</comment>
<dbReference type="PANTHER" id="PTHR40047:SF1">
    <property type="entry name" value="UPF0703 PROTEIN YCGQ"/>
    <property type="match status" value="1"/>
</dbReference>
<dbReference type="InterPro" id="IPR052955">
    <property type="entry name" value="UPF0703_membrane_permease"/>
</dbReference>
<dbReference type="Gene3D" id="3.40.50.300">
    <property type="entry name" value="P-loop containing nucleotide triphosphate hydrolases"/>
    <property type="match status" value="1"/>
</dbReference>
<dbReference type="InterPro" id="IPR027417">
    <property type="entry name" value="P-loop_NTPase"/>
</dbReference>
<dbReference type="InterPro" id="IPR003495">
    <property type="entry name" value="CobW/HypB/UreG_nucleotide-bd"/>
</dbReference>
<dbReference type="Pfam" id="PF02492">
    <property type="entry name" value="cobW"/>
    <property type="match status" value="1"/>
</dbReference>
<evidence type="ECO:0000259" key="2">
    <source>
        <dbReference type="Pfam" id="PF21537"/>
    </source>
</evidence>
<name>A0A412PD02_9FIRM</name>
<dbReference type="RefSeq" id="WP_028078114.1">
    <property type="nucleotide sequence ID" value="NZ_AP028934.1"/>
</dbReference>
<dbReference type="SUPFAM" id="SSF52540">
    <property type="entry name" value="P-loop containing nucleoside triphosphate hydrolases"/>
    <property type="match status" value="1"/>
</dbReference>
<evidence type="ECO:0000313" key="4">
    <source>
        <dbReference type="Proteomes" id="UP000284731"/>
    </source>
</evidence>
<dbReference type="GeneID" id="89619233"/>
<reference evidence="3 4" key="1">
    <citation type="submission" date="2018-08" db="EMBL/GenBank/DDBJ databases">
        <title>A genome reference for cultivated species of the human gut microbiota.</title>
        <authorList>
            <person name="Zou Y."/>
            <person name="Xue W."/>
            <person name="Luo G."/>
        </authorList>
    </citation>
    <scope>NUCLEOTIDE SEQUENCE [LARGE SCALE GENOMIC DNA]</scope>
    <source>
        <strain evidence="3 4">AF18-46</strain>
    </source>
</reference>
<feature type="domain" description="CobW/HypB/UreG nucleotide-binding" evidence="1">
    <location>
        <begin position="4"/>
        <end position="171"/>
    </location>
</feature>
<gene>
    <name evidence="3" type="ORF">DWX20_07880</name>
</gene>
<evidence type="ECO:0000313" key="3">
    <source>
        <dbReference type="EMBL" id="RGT55070.1"/>
    </source>
</evidence>
<dbReference type="Pfam" id="PF21537">
    <property type="entry name" value="DUF1980_C"/>
    <property type="match status" value="1"/>
</dbReference>
<dbReference type="InterPro" id="IPR048447">
    <property type="entry name" value="DUF1980_C"/>
</dbReference>
<feature type="domain" description="DUF1980" evidence="2">
    <location>
        <begin position="192"/>
        <end position="311"/>
    </location>
</feature>
<proteinExistence type="predicted"/>
<protein>
    <submittedName>
        <fullName evidence="3">Uncharacterized protein</fullName>
    </submittedName>
</protein>
<dbReference type="Proteomes" id="UP000284731">
    <property type="component" value="Unassembled WGS sequence"/>
</dbReference>
<dbReference type="PANTHER" id="PTHR40047">
    <property type="entry name" value="UPF0703 PROTEIN YCGQ"/>
    <property type="match status" value="1"/>
</dbReference>